<evidence type="ECO:0000256" key="1">
    <source>
        <dbReference type="SAM" id="SignalP"/>
    </source>
</evidence>
<evidence type="ECO:0008006" key="4">
    <source>
        <dbReference type="Google" id="ProtNLM"/>
    </source>
</evidence>
<keyword evidence="3" id="KW-1185">Reference proteome</keyword>
<protein>
    <recommendedName>
        <fullName evidence="4">Lipoprotein</fullName>
    </recommendedName>
</protein>
<evidence type="ECO:0000313" key="2">
    <source>
        <dbReference type="EMBL" id="MBF6357097.1"/>
    </source>
</evidence>
<feature type="chain" id="PRO_5045755084" description="Lipoprotein" evidence="1">
    <location>
        <begin position="26"/>
        <end position="178"/>
    </location>
</feature>
<evidence type="ECO:0000313" key="3">
    <source>
        <dbReference type="Proteomes" id="UP000707731"/>
    </source>
</evidence>
<organism evidence="2 3">
    <name type="scientific">Nocardia higoensis</name>
    <dbReference type="NCBI Taxonomy" id="228599"/>
    <lineage>
        <taxon>Bacteria</taxon>
        <taxon>Bacillati</taxon>
        <taxon>Actinomycetota</taxon>
        <taxon>Actinomycetes</taxon>
        <taxon>Mycobacteriales</taxon>
        <taxon>Nocardiaceae</taxon>
        <taxon>Nocardia</taxon>
    </lineage>
</organism>
<dbReference type="EMBL" id="JADLQN010000004">
    <property type="protein sequence ID" value="MBF6357097.1"/>
    <property type="molecule type" value="Genomic_DNA"/>
</dbReference>
<gene>
    <name evidence="2" type="ORF">IU449_21555</name>
</gene>
<reference evidence="2 3" key="1">
    <citation type="submission" date="2020-10" db="EMBL/GenBank/DDBJ databases">
        <title>Identification of Nocardia species via Next-generation sequencing and recognition of intraspecies genetic diversity.</title>
        <authorList>
            <person name="Li P."/>
            <person name="Li P."/>
            <person name="Lu B."/>
        </authorList>
    </citation>
    <scope>NUCLEOTIDE SEQUENCE [LARGE SCALE GENOMIC DNA]</scope>
    <source>
        <strain evidence="2 3">BJ06-0143</strain>
    </source>
</reference>
<dbReference type="PROSITE" id="PS51257">
    <property type="entry name" value="PROKAR_LIPOPROTEIN"/>
    <property type="match status" value="1"/>
</dbReference>
<dbReference type="Proteomes" id="UP000707731">
    <property type="component" value="Unassembled WGS sequence"/>
</dbReference>
<dbReference type="RefSeq" id="WP_195003924.1">
    <property type="nucleotide sequence ID" value="NZ_JADLQN010000004.1"/>
</dbReference>
<feature type="signal peptide" evidence="1">
    <location>
        <begin position="1"/>
        <end position="25"/>
    </location>
</feature>
<sequence length="178" mass="18608">MKLLNPHRVGLACSALAVLAGTVVACGEQVPGTALPNTGEVAIYQSEQAAATSSRRAAEQAQAITDNCSPFANTSGIGVQRYNEFVEAHDSNAPDYDARRDAAATTLEDAANKVEAGVNNAGDTLPPDLAGKLVEYVGAARQLAEETRKMSYHANVDPLNAASQRVNAARNTVRQACP</sequence>
<name>A0ABS0DF46_9NOCA</name>
<accession>A0ABS0DF46</accession>
<keyword evidence="1" id="KW-0732">Signal</keyword>
<proteinExistence type="predicted"/>
<comment type="caution">
    <text evidence="2">The sequence shown here is derived from an EMBL/GenBank/DDBJ whole genome shotgun (WGS) entry which is preliminary data.</text>
</comment>